<gene>
    <name evidence="2" type="ORF">C8A00DRAFT_45233</name>
</gene>
<evidence type="ECO:0000256" key="1">
    <source>
        <dbReference type="SAM" id="MobiDB-lite"/>
    </source>
</evidence>
<comment type="caution">
    <text evidence="2">The sequence shown here is derived from an EMBL/GenBank/DDBJ whole genome shotgun (WGS) entry which is preliminary data.</text>
</comment>
<reference evidence="2" key="1">
    <citation type="journal article" date="2023" name="Mol. Phylogenet. Evol.">
        <title>Genome-scale phylogeny and comparative genomics of the fungal order Sordariales.</title>
        <authorList>
            <person name="Hensen N."/>
            <person name="Bonometti L."/>
            <person name="Westerberg I."/>
            <person name="Brannstrom I.O."/>
            <person name="Guillou S."/>
            <person name="Cros-Aarteil S."/>
            <person name="Calhoun S."/>
            <person name="Haridas S."/>
            <person name="Kuo A."/>
            <person name="Mondo S."/>
            <person name="Pangilinan J."/>
            <person name="Riley R."/>
            <person name="LaButti K."/>
            <person name="Andreopoulos B."/>
            <person name="Lipzen A."/>
            <person name="Chen C."/>
            <person name="Yan M."/>
            <person name="Daum C."/>
            <person name="Ng V."/>
            <person name="Clum A."/>
            <person name="Steindorff A."/>
            <person name="Ohm R.A."/>
            <person name="Martin F."/>
            <person name="Silar P."/>
            <person name="Natvig D.O."/>
            <person name="Lalanne C."/>
            <person name="Gautier V."/>
            <person name="Ament-Velasquez S.L."/>
            <person name="Kruys A."/>
            <person name="Hutchinson M.I."/>
            <person name="Powell A.J."/>
            <person name="Barry K."/>
            <person name="Miller A.N."/>
            <person name="Grigoriev I.V."/>
            <person name="Debuchy R."/>
            <person name="Gladieux P."/>
            <person name="Hiltunen Thoren M."/>
            <person name="Johannesson H."/>
        </authorList>
    </citation>
    <scope>NUCLEOTIDE SEQUENCE</scope>
    <source>
        <strain evidence="2">CBS 538.74</strain>
    </source>
</reference>
<feature type="region of interest" description="Disordered" evidence="1">
    <location>
        <begin position="157"/>
        <end position="176"/>
    </location>
</feature>
<feature type="region of interest" description="Disordered" evidence="1">
    <location>
        <begin position="1"/>
        <end position="35"/>
    </location>
</feature>
<keyword evidence="3" id="KW-1185">Reference proteome</keyword>
<dbReference type="AlphaFoldDB" id="A0AAN6ZVH5"/>
<dbReference type="Proteomes" id="UP001302745">
    <property type="component" value="Unassembled WGS sequence"/>
</dbReference>
<accession>A0AAN6ZVH5</accession>
<reference evidence="2" key="2">
    <citation type="submission" date="2023-05" db="EMBL/GenBank/DDBJ databases">
        <authorList>
            <consortium name="Lawrence Berkeley National Laboratory"/>
            <person name="Steindorff A."/>
            <person name="Hensen N."/>
            <person name="Bonometti L."/>
            <person name="Westerberg I."/>
            <person name="Brannstrom I.O."/>
            <person name="Guillou S."/>
            <person name="Cros-Aarteil S."/>
            <person name="Calhoun S."/>
            <person name="Haridas S."/>
            <person name="Kuo A."/>
            <person name="Mondo S."/>
            <person name="Pangilinan J."/>
            <person name="Riley R."/>
            <person name="Labutti K."/>
            <person name="Andreopoulos B."/>
            <person name="Lipzen A."/>
            <person name="Chen C."/>
            <person name="Yanf M."/>
            <person name="Daum C."/>
            <person name="Ng V."/>
            <person name="Clum A."/>
            <person name="Ohm R."/>
            <person name="Martin F."/>
            <person name="Silar P."/>
            <person name="Natvig D."/>
            <person name="Lalanne C."/>
            <person name="Gautier V."/>
            <person name="Ament-Velasquez S.L."/>
            <person name="Kruys A."/>
            <person name="Hutchinson M.I."/>
            <person name="Powell A.J."/>
            <person name="Barry K."/>
            <person name="Miller A.N."/>
            <person name="Grigoriev I.V."/>
            <person name="Debuchy R."/>
            <person name="Gladieux P."/>
            <person name="Thoren M.H."/>
            <person name="Johannesson H."/>
        </authorList>
    </citation>
    <scope>NUCLEOTIDE SEQUENCE</scope>
    <source>
        <strain evidence="2">CBS 538.74</strain>
    </source>
</reference>
<evidence type="ECO:0000313" key="3">
    <source>
        <dbReference type="Proteomes" id="UP001302745"/>
    </source>
</evidence>
<evidence type="ECO:0000313" key="2">
    <source>
        <dbReference type="EMBL" id="KAK4151614.1"/>
    </source>
</evidence>
<dbReference type="EMBL" id="MU857008">
    <property type="protein sequence ID" value="KAK4151614.1"/>
    <property type="molecule type" value="Genomic_DNA"/>
</dbReference>
<organism evidence="2 3">
    <name type="scientific">Chaetomidium leptoderma</name>
    <dbReference type="NCBI Taxonomy" id="669021"/>
    <lineage>
        <taxon>Eukaryota</taxon>
        <taxon>Fungi</taxon>
        <taxon>Dikarya</taxon>
        <taxon>Ascomycota</taxon>
        <taxon>Pezizomycotina</taxon>
        <taxon>Sordariomycetes</taxon>
        <taxon>Sordariomycetidae</taxon>
        <taxon>Sordariales</taxon>
        <taxon>Chaetomiaceae</taxon>
        <taxon>Chaetomidium</taxon>
    </lineage>
</organism>
<proteinExistence type="predicted"/>
<protein>
    <submittedName>
        <fullName evidence="2">Uncharacterized protein</fullName>
    </submittedName>
</protein>
<name>A0AAN6ZVH5_9PEZI</name>
<sequence>MDSRIEELEKQLHTAQQRAARAKEEKARAEEETRDTTLSEYIEACHDLVFTRFTVETNKKITSKGSITSPAGKRYPPRLEPWEDFLEEQRTILGTLFSTFPAYTEVFRSRHYLRTQDLLAEPVTLIVKYFQDEDNIKAEFDIGGGIAFETRINALDDTTHGSTERPRTPDGKKLRPDQICAYRRDGGDLNGQTIAFIIKHKAPHKLTLPHLRLGLRPMTGRLHQGHRRGGSGQI</sequence>
<feature type="compositionally biased region" description="Basic and acidic residues" evidence="1">
    <location>
        <begin position="1"/>
        <end position="12"/>
    </location>
</feature>
<feature type="compositionally biased region" description="Basic and acidic residues" evidence="1">
    <location>
        <begin position="21"/>
        <end position="35"/>
    </location>
</feature>